<evidence type="ECO:0000313" key="1">
    <source>
        <dbReference type="EMBL" id="KAK8957129.1"/>
    </source>
</evidence>
<gene>
    <name evidence="1" type="ORF">KSP39_PZI001333</name>
</gene>
<dbReference type="Proteomes" id="UP001418222">
    <property type="component" value="Unassembled WGS sequence"/>
</dbReference>
<protein>
    <submittedName>
        <fullName evidence="1">Uncharacterized protein</fullName>
    </submittedName>
</protein>
<name>A0AAP0C3G5_9ASPA</name>
<comment type="caution">
    <text evidence="1">The sequence shown here is derived from an EMBL/GenBank/DDBJ whole genome shotgun (WGS) entry which is preliminary data.</text>
</comment>
<keyword evidence="2" id="KW-1185">Reference proteome</keyword>
<evidence type="ECO:0000313" key="2">
    <source>
        <dbReference type="Proteomes" id="UP001418222"/>
    </source>
</evidence>
<sequence>MSLTIDVCSLISALYFVAQHCDFVFFLSYKAKYSRLNISIESDFLFQGMDTYSEALVTHVTPHSRASDFLNSNHDMLIKKILLPPLGINRSNHCYKVTPDGRFFVPFGPHDIMFGKRVSMIVFPCFLSWNSLSR</sequence>
<proteinExistence type="predicted"/>
<accession>A0AAP0C3G5</accession>
<organism evidence="1 2">
    <name type="scientific">Platanthera zijinensis</name>
    <dbReference type="NCBI Taxonomy" id="2320716"/>
    <lineage>
        <taxon>Eukaryota</taxon>
        <taxon>Viridiplantae</taxon>
        <taxon>Streptophyta</taxon>
        <taxon>Embryophyta</taxon>
        <taxon>Tracheophyta</taxon>
        <taxon>Spermatophyta</taxon>
        <taxon>Magnoliopsida</taxon>
        <taxon>Liliopsida</taxon>
        <taxon>Asparagales</taxon>
        <taxon>Orchidaceae</taxon>
        <taxon>Orchidoideae</taxon>
        <taxon>Orchideae</taxon>
        <taxon>Orchidinae</taxon>
        <taxon>Platanthera</taxon>
    </lineage>
</organism>
<reference evidence="1 2" key="1">
    <citation type="journal article" date="2022" name="Nat. Plants">
        <title>Genomes of leafy and leafless Platanthera orchids illuminate the evolution of mycoheterotrophy.</title>
        <authorList>
            <person name="Li M.H."/>
            <person name="Liu K.W."/>
            <person name="Li Z."/>
            <person name="Lu H.C."/>
            <person name="Ye Q.L."/>
            <person name="Zhang D."/>
            <person name="Wang J.Y."/>
            <person name="Li Y.F."/>
            <person name="Zhong Z.M."/>
            <person name="Liu X."/>
            <person name="Yu X."/>
            <person name="Liu D.K."/>
            <person name="Tu X.D."/>
            <person name="Liu B."/>
            <person name="Hao Y."/>
            <person name="Liao X.Y."/>
            <person name="Jiang Y.T."/>
            <person name="Sun W.H."/>
            <person name="Chen J."/>
            <person name="Chen Y.Q."/>
            <person name="Ai Y."/>
            <person name="Zhai J.W."/>
            <person name="Wu S.S."/>
            <person name="Zhou Z."/>
            <person name="Hsiao Y.Y."/>
            <person name="Wu W.L."/>
            <person name="Chen Y.Y."/>
            <person name="Lin Y.F."/>
            <person name="Hsu J.L."/>
            <person name="Li C.Y."/>
            <person name="Wang Z.W."/>
            <person name="Zhao X."/>
            <person name="Zhong W.Y."/>
            <person name="Ma X.K."/>
            <person name="Ma L."/>
            <person name="Huang J."/>
            <person name="Chen G.Z."/>
            <person name="Huang M.Z."/>
            <person name="Huang L."/>
            <person name="Peng D.H."/>
            <person name="Luo Y.B."/>
            <person name="Zou S.Q."/>
            <person name="Chen S.P."/>
            <person name="Lan S."/>
            <person name="Tsai W.C."/>
            <person name="Van de Peer Y."/>
            <person name="Liu Z.J."/>
        </authorList>
    </citation>
    <scope>NUCLEOTIDE SEQUENCE [LARGE SCALE GENOMIC DNA]</scope>
    <source>
        <strain evidence="1">Lor287</strain>
    </source>
</reference>
<dbReference type="AlphaFoldDB" id="A0AAP0C3G5"/>
<dbReference type="EMBL" id="JBBWWQ010000001">
    <property type="protein sequence ID" value="KAK8957129.1"/>
    <property type="molecule type" value="Genomic_DNA"/>
</dbReference>